<dbReference type="SUPFAM" id="SSF54001">
    <property type="entry name" value="Cysteine proteinases"/>
    <property type="match status" value="1"/>
</dbReference>
<sequence length="259" mass="29534">MFRSLVGGEWVNLGYGMVICTVADVRKEPKFRSERIHQLVFGEVVEILEEDRGGDYVFVRDFRIDYSGYVNKNQLLKIDSETYTKYVLSKRFVKIKMPFCRTSGAIEYMLPVGSRLLCDGDGFVLPDGRYFTLLDDPSPEIDGIVELSKKFLGVPYLWGGTSSYGFDCSGFTNRMYDLFNVNLPRDSTKQEEFCEKVQEPLPGDLLFMPDHVMIYIGEDSVIHANGHGMCVEITNLLKDDYGRYLASKITKIGRPKMEA</sequence>
<evidence type="ECO:0000259" key="5">
    <source>
        <dbReference type="PROSITE" id="PS51935"/>
    </source>
</evidence>
<protein>
    <recommendedName>
        <fullName evidence="5">NlpC/P60 domain-containing protein</fullName>
    </recommendedName>
</protein>
<evidence type="ECO:0000313" key="7">
    <source>
        <dbReference type="Proteomes" id="UP000094570"/>
    </source>
</evidence>
<dbReference type="GO" id="GO:0006508">
    <property type="term" value="P:proteolysis"/>
    <property type="evidence" value="ECO:0007669"/>
    <property type="project" value="UniProtKB-KW"/>
</dbReference>
<dbReference type="STRING" id="1008305.A4H02_06110"/>
<comment type="caution">
    <text evidence="6">The sequence shown here is derived from an EMBL/GenBank/DDBJ whole genome shotgun (WGS) entry which is preliminary data.</text>
</comment>
<accession>A0A1E3G227</accession>
<dbReference type="InterPro" id="IPR000064">
    <property type="entry name" value="NLP_P60_dom"/>
</dbReference>
<dbReference type="OrthoDB" id="9808890at2"/>
<keyword evidence="3" id="KW-0378">Hydrolase</keyword>
<feature type="domain" description="NlpC/P60" evidence="5">
    <location>
        <begin position="138"/>
        <end position="253"/>
    </location>
</feature>
<dbReference type="Pfam" id="PF18348">
    <property type="entry name" value="SH3_16"/>
    <property type="match status" value="1"/>
</dbReference>
<gene>
    <name evidence="6" type="ORF">A4H02_06110</name>
</gene>
<evidence type="ECO:0000256" key="1">
    <source>
        <dbReference type="ARBA" id="ARBA00007074"/>
    </source>
</evidence>
<keyword evidence="7" id="KW-1185">Reference proteome</keyword>
<name>A0A1E3G227_9BACT</name>
<reference evidence="7" key="1">
    <citation type="submission" date="2016-04" db="EMBL/GenBank/DDBJ databases">
        <title>The genome sequence project of a novel Fervidobacterium isolate from a hot spring in Thailand.</title>
        <authorList>
            <person name="Gonzalez J.M."/>
            <person name="Cuecas A."/>
            <person name="Kanoksilapatham W."/>
        </authorList>
    </citation>
    <scope>NUCLEOTIDE SEQUENCE [LARGE SCALE GENOMIC DNA]</scope>
    <source>
        <strain evidence="7">FC2004</strain>
    </source>
</reference>
<dbReference type="Pfam" id="PF00877">
    <property type="entry name" value="NLPC_P60"/>
    <property type="match status" value="1"/>
</dbReference>
<evidence type="ECO:0000256" key="3">
    <source>
        <dbReference type="ARBA" id="ARBA00022801"/>
    </source>
</evidence>
<proteinExistence type="inferred from homology"/>
<dbReference type="GO" id="GO:0008234">
    <property type="term" value="F:cysteine-type peptidase activity"/>
    <property type="evidence" value="ECO:0007669"/>
    <property type="project" value="UniProtKB-KW"/>
</dbReference>
<dbReference type="EMBL" id="LWAF01000008">
    <property type="protein sequence ID" value="ODN30262.1"/>
    <property type="molecule type" value="Genomic_DNA"/>
</dbReference>
<dbReference type="PANTHER" id="PTHR47053:SF1">
    <property type="entry name" value="MUREIN DD-ENDOPEPTIDASE MEPH-RELATED"/>
    <property type="match status" value="1"/>
</dbReference>
<dbReference type="InterPro" id="IPR051202">
    <property type="entry name" value="Peptidase_C40"/>
</dbReference>
<dbReference type="Gene3D" id="3.90.1720.10">
    <property type="entry name" value="endopeptidase domain like (from Nostoc punctiforme)"/>
    <property type="match status" value="1"/>
</dbReference>
<evidence type="ECO:0000256" key="2">
    <source>
        <dbReference type="ARBA" id="ARBA00022670"/>
    </source>
</evidence>
<organism evidence="6 7">
    <name type="scientific">Fervidobacterium thailandense</name>
    <dbReference type="NCBI Taxonomy" id="1008305"/>
    <lineage>
        <taxon>Bacteria</taxon>
        <taxon>Thermotogati</taxon>
        <taxon>Thermotogota</taxon>
        <taxon>Thermotogae</taxon>
        <taxon>Thermotogales</taxon>
        <taxon>Fervidobacteriaceae</taxon>
        <taxon>Fervidobacterium</taxon>
    </lineage>
</organism>
<keyword evidence="2" id="KW-0645">Protease</keyword>
<evidence type="ECO:0000256" key="4">
    <source>
        <dbReference type="ARBA" id="ARBA00022807"/>
    </source>
</evidence>
<evidence type="ECO:0000313" key="6">
    <source>
        <dbReference type="EMBL" id="ODN30262.1"/>
    </source>
</evidence>
<dbReference type="PANTHER" id="PTHR47053">
    <property type="entry name" value="MUREIN DD-ENDOPEPTIDASE MEPH-RELATED"/>
    <property type="match status" value="1"/>
</dbReference>
<dbReference type="AlphaFoldDB" id="A0A1E3G227"/>
<dbReference type="InterPro" id="IPR038765">
    <property type="entry name" value="Papain-like_cys_pep_sf"/>
</dbReference>
<keyword evidence="4" id="KW-0788">Thiol protease</keyword>
<comment type="similarity">
    <text evidence="1">Belongs to the peptidase C40 family.</text>
</comment>
<dbReference type="Gene3D" id="2.30.30.40">
    <property type="entry name" value="SH3 Domains"/>
    <property type="match status" value="1"/>
</dbReference>
<dbReference type="PROSITE" id="PS51935">
    <property type="entry name" value="NLPC_P60"/>
    <property type="match status" value="1"/>
</dbReference>
<dbReference type="InterPro" id="IPR041382">
    <property type="entry name" value="SH3_16"/>
</dbReference>
<dbReference type="Proteomes" id="UP000094570">
    <property type="component" value="Unassembled WGS sequence"/>
</dbReference>